<dbReference type="Gene3D" id="3.30.450.150">
    <property type="entry name" value="Haem-degrading domain"/>
    <property type="match status" value="1"/>
</dbReference>
<evidence type="ECO:0000313" key="2">
    <source>
        <dbReference type="EMBL" id="GHO58833.1"/>
    </source>
</evidence>
<comment type="similarity">
    <text evidence="1">Belongs to the UPF0303 family.</text>
</comment>
<dbReference type="PANTHER" id="PTHR28255">
    <property type="match status" value="1"/>
</dbReference>
<dbReference type="SUPFAM" id="SSF143744">
    <property type="entry name" value="GlcG-like"/>
    <property type="match status" value="1"/>
</dbReference>
<dbReference type="NCBIfam" id="NF002696">
    <property type="entry name" value="PRK02487.1-5"/>
    <property type="match status" value="1"/>
</dbReference>
<name>A0ABQ3V1P1_9CHLR</name>
<dbReference type="PIRSF" id="PIRSF008757">
    <property type="entry name" value="UCP008757"/>
    <property type="match status" value="1"/>
</dbReference>
<dbReference type="HAMAP" id="MF_00761">
    <property type="entry name" value="UPF0303"/>
    <property type="match status" value="1"/>
</dbReference>
<dbReference type="Proteomes" id="UP000654345">
    <property type="component" value="Unassembled WGS sequence"/>
</dbReference>
<protein>
    <recommendedName>
        <fullName evidence="1">UPF0303 protein KSB_73080</fullName>
    </recommendedName>
</protein>
<sequence>MTEQNYEALLRELRQQEEELQFTNFTNETALKLGLALYEAAKHKGKPVAIDIVRNGQQLFHLSMEGTANDNNEWILRKNRVVTRFGHSSFYIGTYLRSQGKRIEEKYLISESEYAAHGGAFPLIIKHVGIVGTITVSGLPQAEDHELVTSTIRSFLSAHA</sequence>
<evidence type="ECO:0000313" key="3">
    <source>
        <dbReference type="Proteomes" id="UP000654345"/>
    </source>
</evidence>
<organism evidence="2 3">
    <name type="scientific">Ktedonobacter robiniae</name>
    <dbReference type="NCBI Taxonomy" id="2778365"/>
    <lineage>
        <taxon>Bacteria</taxon>
        <taxon>Bacillati</taxon>
        <taxon>Chloroflexota</taxon>
        <taxon>Ktedonobacteria</taxon>
        <taxon>Ktedonobacterales</taxon>
        <taxon>Ktedonobacteraceae</taxon>
        <taxon>Ktedonobacter</taxon>
    </lineage>
</organism>
<dbReference type="RefSeq" id="WP_201375079.1">
    <property type="nucleotide sequence ID" value="NZ_BNJG01000003.1"/>
</dbReference>
<evidence type="ECO:0000256" key="1">
    <source>
        <dbReference type="HAMAP-Rule" id="MF_00761"/>
    </source>
</evidence>
<proteinExistence type="inferred from homology"/>
<accession>A0ABQ3V1P1</accession>
<dbReference type="InterPro" id="IPR010371">
    <property type="entry name" value="YBR137W-like"/>
</dbReference>
<reference evidence="2 3" key="1">
    <citation type="journal article" date="2021" name="Int. J. Syst. Evol. Microbiol.">
        <title>Reticulibacter mediterranei gen. nov., sp. nov., within the new family Reticulibacteraceae fam. nov., and Ktedonospora formicarum gen. nov., sp. nov., Ktedonobacter robiniae sp. nov., Dictyobacter formicarum sp. nov. and Dictyobacter arantiisoli sp. nov., belonging to the class Ktedonobacteria.</title>
        <authorList>
            <person name="Yabe S."/>
            <person name="Zheng Y."/>
            <person name="Wang C.M."/>
            <person name="Sakai Y."/>
            <person name="Abe K."/>
            <person name="Yokota A."/>
            <person name="Donadio S."/>
            <person name="Cavaletti L."/>
            <person name="Monciardini P."/>
        </authorList>
    </citation>
    <scope>NUCLEOTIDE SEQUENCE [LARGE SCALE GENOMIC DNA]</scope>
    <source>
        <strain evidence="2 3">SOSP1-30</strain>
    </source>
</reference>
<dbReference type="Pfam" id="PF03928">
    <property type="entry name" value="HbpS-like"/>
    <property type="match status" value="1"/>
</dbReference>
<dbReference type="EMBL" id="BNJG01000003">
    <property type="protein sequence ID" value="GHO58833.1"/>
    <property type="molecule type" value="Genomic_DNA"/>
</dbReference>
<dbReference type="InterPro" id="IPR038084">
    <property type="entry name" value="PduO/GlcC-like_sf"/>
</dbReference>
<dbReference type="PANTHER" id="PTHR28255:SF1">
    <property type="entry name" value="UPF0303 PROTEIN YBR137W"/>
    <property type="match status" value="1"/>
</dbReference>
<dbReference type="InterPro" id="IPR005624">
    <property type="entry name" value="PduO/GlcC-like"/>
</dbReference>
<keyword evidence="3" id="KW-1185">Reference proteome</keyword>
<comment type="caution">
    <text evidence="2">The sequence shown here is derived from an EMBL/GenBank/DDBJ whole genome shotgun (WGS) entry which is preliminary data.</text>
</comment>
<gene>
    <name evidence="2" type="ORF">KSB_73080</name>
</gene>